<organism evidence="7 8">
    <name type="scientific">Paralvinella palmiformis</name>
    <dbReference type="NCBI Taxonomy" id="53620"/>
    <lineage>
        <taxon>Eukaryota</taxon>
        <taxon>Metazoa</taxon>
        <taxon>Spiralia</taxon>
        <taxon>Lophotrochozoa</taxon>
        <taxon>Annelida</taxon>
        <taxon>Polychaeta</taxon>
        <taxon>Sedentaria</taxon>
        <taxon>Canalipalpata</taxon>
        <taxon>Terebellida</taxon>
        <taxon>Terebelliformia</taxon>
        <taxon>Alvinellidae</taxon>
        <taxon>Paralvinella</taxon>
    </lineage>
</organism>
<dbReference type="GO" id="GO:0004930">
    <property type="term" value="F:G protein-coupled receptor activity"/>
    <property type="evidence" value="ECO:0007669"/>
    <property type="project" value="InterPro"/>
</dbReference>
<dbReference type="PANTHER" id="PTHR46641">
    <property type="entry name" value="FMRFAMIDE RECEPTOR-RELATED"/>
    <property type="match status" value="1"/>
</dbReference>
<dbReference type="InterPro" id="IPR000276">
    <property type="entry name" value="GPCR_Rhodpsn"/>
</dbReference>
<feature type="domain" description="G-protein coupled receptors family 1 profile" evidence="6">
    <location>
        <begin position="42"/>
        <end position="315"/>
    </location>
</feature>
<sequence>MNETTSIVPAGPLNIEVYTTYKVGRGLYIYLSPILLVFGLVGNVLSFLVMSKRARAPPPTYLYLTVLAVVDVLALYVPCVRGWLVFVADIDLMVVLHCSWYFIVYFSVCNMSVYIVVSVTVDRFIHTFFPLSAKRWCTLRSTVYVLISVSTLVSVINFHYPWTMKLLVTTSNSSGSSRYQCVTAPGYEAWMSDVWPYLDLTIYSFLPFVILMLCNLMIIYRLAVQSKKMKKMRSGPRSTADENKGKMKIKPSKTTVMLVVLSFILLLTTSPVVALHISETFWDRSHPSQAALHFLITAISEHLMYLNNCLNFVLYFLSAKKFREELKVTVLKRGARRVQPSNVENTLATVT</sequence>
<gene>
    <name evidence="7" type="ORF">LSH36_77g05006</name>
</gene>
<keyword evidence="4 5" id="KW-0472">Membrane</keyword>
<feature type="transmembrane region" description="Helical" evidence="5">
    <location>
        <begin position="290"/>
        <end position="317"/>
    </location>
</feature>
<proteinExistence type="predicted"/>
<evidence type="ECO:0000256" key="3">
    <source>
        <dbReference type="ARBA" id="ARBA00022989"/>
    </source>
</evidence>
<dbReference type="SUPFAM" id="SSF81321">
    <property type="entry name" value="Family A G protein-coupled receptor-like"/>
    <property type="match status" value="1"/>
</dbReference>
<dbReference type="InterPro" id="IPR017452">
    <property type="entry name" value="GPCR_Rhodpsn_7TM"/>
</dbReference>
<dbReference type="GO" id="GO:0016020">
    <property type="term" value="C:membrane"/>
    <property type="evidence" value="ECO:0007669"/>
    <property type="project" value="UniProtKB-SubCell"/>
</dbReference>
<name>A0AAD9K3B3_9ANNE</name>
<keyword evidence="8" id="KW-1185">Reference proteome</keyword>
<dbReference type="PANTHER" id="PTHR46641:SF25">
    <property type="entry name" value="CNMAMIDE RECEPTOR-RELATED"/>
    <property type="match status" value="1"/>
</dbReference>
<dbReference type="EMBL" id="JAODUP010000077">
    <property type="protein sequence ID" value="KAK2163580.1"/>
    <property type="molecule type" value="Genomic_DNA"/>
</dbReference>
<comment type="subcellular location">
    <subcellularLocation>
        <location evidence="1">Membrane</location>
    </subcellularLocation>
</comment>
<feature type="transmembrane region" description="Helical" evidence="5">
    <location>
        <begin position="27"/>
        <end position="49"/>
    </location>
</feature>
<dbReference type="Proteomes" id="UP001208570">
    <property type="component" value="Unassembled WGS sequence"/>
</dbReference>
<dbReference type="AlphaFoldDB" id="A0AAD9K3B3"/>
<protein>
    <recommendedName>
        <fullName evidence="6">G-protein coupled receptors family 1 profile domain-containing protein</fullName>
    </recommendedName>
</protein>
<dbReference type="Pfam" id="PF00001">
    <property type="entry name" value="7tm_1"/>
    <property type="match status" value="1"/>
</dbReference>
<evidence type="ECO:0000256" key="4">
    <source>
        <dbReference type="ARBA" id="ARBA00023136"/>
    </source>
</evidence>
<feature type="transmembrane region" description="Helical" evidence="5">
    <location>
        <begin position="100"/>
        <end position="121"/>
    </location>
</feature>
<reference evidence="7" key="1">
    <citation type="journal article" date="2023" name="Mol. Biol. Evol.">
        <title>Third-Generation Sequencing Reveals the Adaptive Role of the Epigenome in Three Deep-Sea Polychaetes.</title>
        <authorList>
            <person name="Perez M."/>
            <person name="Aroh O."/>
            <person name="Sun Y."/>
            <person name="Lan Y."/>
            <person name="Juniper S.K."/>
            <person name="Young C.R."/>
            <person name="Angers B."/>
            <person name="Qian P.Y."/>
        </authorList>
    </citation>
    <scope>NUCLEOTIDE SEQUENCE</scope>
    <source>
        <strain evidence="7">P08H-3</strain>
    </source>
</reference>
<dbReference type="PROSITE" id="PS50262">
    <property type="entry name" value="G_PROTEIN_RECEP_F1_2"/>
    <property type="match status" value="1"/>
</dbReference>
<comment type="caution">
    <text evidence="7">The sequence shown here is derived from an EMBL/GenBank/DDBJ whole genome shotgun (WGS) entry which is preliminary data.</text>
</comment>
<evidence type="ECO:0000256" key="1">
    <source>
        <dbReference type="ARBA" id="ARBA00004370"/>
    </source>
</evidence>
<dbReference type="Gene3D" id="1.20.1070.10">
    <property type="entry name" value="Rhodopsin 7-helix transmembrane proteins"/>
    <property type="match status" value="1"/>
</dbReference>
<feature type="transmembrane region" description="Helical" evidence="5">
    <location>
        <begin position="142"/>
        <end position="162"/>
    </location>
</feature>
<keyword evidence="3 5" id="KW-1133">Transmembrane helix</keyword>
<evidence type="ECO:0000256" key="5">
    <source>
        <dbReference type="SAM" id="Phobius"/>
    </source>
</evidence>
<dbReference type="PRINTS" id="PR00237">
    <property type="entry name" value="GPCRRHODOPSN"/>
</dbReference>
<evidence type="ECO:0000259" key="6">
    <source>
        <dbReference type="PROSITE" id="PS50262"/>
    </source>
</evidence>
<feature type="transmembrane region" description="Helical" evidence="5">
    <location>
        <begin position="256"/>
        <end position="278"/>
    </location>
</feature>
<feature type="transmembrane region" description="Helical" evidence="5">
    <location>
        <begin position="200"/>
        <end position="223"/>
    </location>
</feature>
<dbReference type="InterPro" id="IPR052954">
    <property type="entry name" value="GPCR-Ligand_Int"/>
</dbReference>
<evidence type="ECO:0000313" key="7">
    <source>
        <dbReference type="EMBL" id="KAK2163580.1"/>
    </source>
</evidence>
<keyword evidence="2 5" id="KW-0812">Transmembrane</keyword>
<evidence type="ECO:0000313" key="8">
    <source>
        <dbReference type="Proteomes" id="UP001208570"/>
    </source>
</evidence>
<evidence type="ECO:0000256" key="2">
    <source>
        <dbReference type="ARBA" id="ARBA00022692"/>
    </source>
</evidence>
<dbReference type="CDD" id="cd14978">
    <property type="entry name" value="7tmA_FMRFamide_R-like"/>
    <property type="match status" value="1"/>
</dbReference>
<feature type="transmembrane region" description="Helical" evidence="5">
    <location>
        <begin position="61"/>
        <end position="88"/>
    </location>
</feature>
<accession>A0AAD9K3B3</accession>